<sequence>MDQLPDEVILNLLQFLEAREVVAVQRLSSRYLALGRDNVVWKLECFNHSRAEAQLRREQLFAAQDSRLTELRNAVSALPTPRSNDEDLDSPTITDGRQSDPAATERQQWQRARANWEPGYPGERIDYYEEFVQRHADINVDWIRLPKPQTNDKETLREATGVALLNDGFDSGPVHVVAPLDDGSVCIFDNTPRSTLEPGGGGRLFSRSKPGLLTGRDDPNESHAIMTETGAVECVSVNPSTQKGSFAVQNTLHEVDLNTLRLISSKPYPFRVTALSSTSGFEPLAVGTNHTIHLHDSRDPYRPSETAQLIAGPTSQHATLSQPGPLALLHHPQSNTLWTAGRFTSLLNYDVRRFPRLLGTLHSGARVASLSLLPYPLLSPRSATGSTLVAAAAYKGKGSLELLDLPSRPTLAGPDSEKVKIYQNRQTASASKLLSAVPHGGRFVFSDGDGNLKWVERDGRTEVRRCDINDFIPQSPSHDPSPRAPRADIFGRQADDLNAANGTVVQKILPVHGPSTSSFLPSGVDRPDVPTQSLLLWTGDGELGVLKFSGSKGGKDAFYDALEDQEQVGGEELARRDAERQFSARMRRALERSAEEVRFVRGLGMVG</sequence>
<dbReference type="InterPro" id="IPR036322">
    <property type="entry name" value="WD40_repeat_dom_sf"/>
</dbReference>
<dbReference type="EMBL" id="NAJO01000068">
    <property type="protein sequence ID" value="OQN96320.1"/>
    <property type="molecule type" value="Genomic_DNA"/>
</dbReference>
<dbReference type="PROSITE" id="PS50181">
    <property type="entry name" value="FBOX"/>
    <property type="match status" value="1"/>
</dbReference>
<dbReference type="PANTHER" id="PTHR13252">
    <property type="entry name" value="F-BOX ONLY PROTEIN 28"/>
    <property type="match status" value="1"/>
</dbReference>
<keyword evidence="4" id="KW-1185">Reference proteome</keyword>
<dbReference type="OrthoDB" id="3219396at2759"/>
<dbReference type="InterPro" id="IPR039719">
    <property type="entry name" value="FBXO28"/>
</dbReference>
<comment type="caution">
    <text evidence="3">The sequence shown here is derived from an EMBL/GenBank/DDBJ whole genome shotgun (WGS) entry which is preliminary data.</text>
</comment>
<name>A0A1V8SBM9_9PEZI</name>
<evidence type="ECO:0000313" key="4">
    <source>
        <dbReference type="Proteomes" id="UP000192596"/>
    </source>
</evidence>
<dbReference type="Proteomes" id="UP000192596">
    <property type="component" value="Unassembled WGS sequence"/>
</dbReference>
<gene>
    <name evidence="3" type="ORF">B0A48_17576</name>
</gene>
<dbReference type="InterPro" id="IPR036047">
    <property type="entry name" value="F-box-like_dom_sf"/>
</dbReference>
<dbReference type="AlphaFoldDB" id="A0A1V8SBM9"/>
<protein>
    <recommendedName>
        <fullName evidence="2">F-box domain-containing protein</fullName>
    </recommendedName>
</protein>
<feature type="region of interest" description="Disordered" evidence="1">
    <location>
        <begin position="197"/>
        <end position="218"/>
    </location>
</feature>
<evidence type="ECO:0000256" key="1">
    <source>
        <dbReference type="SAM" id="MobiDB-lite"/>
    </source>
</evidence>
<feature type="domain" description="F-box" evidence="2">
    <location>
        <begin position="1"/>
        <end position="44"/>
    </location>
</feature>
<dbReference type="GO" id="GO:0000209">
    <property type="term" value="P:protein polyubiquitination"/>
    <property type="evidence" value="ECO:0007669"/>
    <property type="project" value="TreeGrafter"/>
</dbReference>
<evidence type="ECO:0000259" key="2">
    <source>
        <dbReference type="PROSITE" id="PS50181"/>
    </source>
</evidence>
<dbReference type="SUPFAM" id="SSF81383">
    <property type="entry name" value="F-box domain"/>
    <property type="match status" value="1"/>
</dbReference>
<reference evidence="4" key="1">
    <citation type="submission" date="2017-03" db="EMBL/GenBank/DDBJ databases">
        <title>Genomes of endolithic fungi from Antarctica.</title>
        <authorList>
            <person name="Coleine C."/>
            <person name="Masonjones S."/>
            <person name="Stajich J.E."/>
        </authorList>
    </citation>
    <scope>NUCLEOTIDE SEQUENCE [LARGE SCALE GENOMIC DNA]</scope>
    <source>
        <strain evidence="4">CCFEE 5527</strain>
    </source>
</reference>
<dbReference type="PANTHER" id="PTHR13252:SF9">
    <property type="entry name" value="F-BOX ONLY PROTEIN 28"/>
    <property type="match status" value="1"/>
</dbReference>
<dbReference type="InterPro" id="IPR001810">
    <property type="entry name" value="F-box_dom"/>
</dbReference>
<proteinExistence type="predicted"/>
<feature type="region of interest" description="Disordered" evidence="1">
    <location>
        <begin position="74"/>
        <end position="105"/>
    </location>
</feature>
<dbReference type="InParanoid" id="A0A1V8SBM9"/>
<dbReference type="SUPFAM" id="SSF50978">
    <property type="entry name" value="WD40 repeat-like"/>
    <property type="match status" value="1"/>
</dbReference>
<accession>A0A1V8SBM9</accession>
<dbReference type="Gene3D" id="1.20.1280.50">
    <property type="match status" value="1"/>
</dbReference>
<organism evidence="3 4">
    <name type="scientific">Cryoendolithus antarcticus</name>
    <dbReference type="NCBI Taxonomy" id="1507870"/>
    <lineage>
        <taxon>Eukaryota</taxon>
        <taxon>Fungi</taxon>
        <taxon>Dikarya</taxon>
        <taxon>Ascomycota</taxon>
        <taxon>Pezizomycotina</taxon>
        <taxon>Dothideomycetes</taxon>
        <taxon>Dothideomycetidae</taxon>
        <taxon>Cladosporiales</taxon>
        <taxon>Cladosporiaceae</taxon>
        <taxon>Cryoendolithus</taxon>
    </lineage>
</organism>
<dbReference type="STRING" id="1507870.A0A1V8SBM9"/>
<evidence type="ECO:0000313" key="3">
    <source>
        <dbReference type="EMBL" id="OQN96320.1"/>
    </source>
</evidence>